<dbReference type="RefSeq" id="WP_345923242.1">
    <property type="nucleotide sequence ID" value="NZ_JBDIVF010000001.1"/>
</dbReference>
<organism evidence="1 2">
    <name type="scientific">Uliginosibacterium paludis</name>
    <dbReference type="NCBI Taxonomy" id="1615952"/>
    <lineage>
        <taxon>Bacteria</taxon>
        <taxon>Pseudomonadati</taxon>
        <taxon>Pseudomonadota</taxon>
        <taxon>Betaproteobacteria</taxon>
        <taxon>Rhodocyclales</taxon>
        <taxon>Zoogloeaceae</taxon>
        <taxon>Uliginosibacterium</taxon>
    </lineage>
</organism>
<evidence type="ECO:0000313" key="1">
    <source>
        <dbReference type="EMBL" id="MET1489918.1"/>
    </source>
</evidence>
<keyword evidence="2" id="KW-1185">Reference proteome</keyword>
<proteinExistence type="predicted"/>
<sequence length="78" mass="8405">MNIFYSPLQQISFLVSEKTQKPAGERAFGDCAAEKKPLFRGAGEKNAAMQCVLKATLSRLAGTFHPGVIRSAYQSGPS</sequence>
<comment type="caution">
    <text evidence="1">The sequence shown here is derived from an EMBL/GenBank/DDBJ whole genome shotgun (WGS) entry which is preliminary data.</text>
</comment>
<reference evidence="1 2" key="1">
    <citation type="submission" date="2024-07" db="EMBL/GenBank/DDBJ databases">
        <title>Uliginosibacterium paludis KCTC:42655.</title>
        <authorList>
            <person name="Kim M.K."/>
        </authorList>
    </citation>
    <scope>NUCLEOTIDE SEQUENCE [LARGE SCALE GENOMIC DNA]</scope>
    <source>
        <strain evidence="1 2">KCTC 42655</strain>
    </source>
</reference>
<evidence type="ECO:0000313" key="2">
    <source>
        <dbReference type="Proteomes" id="UP001548590"/>
    </source>
</evidence>
<accession>A0ABV2CPY1</accession>
<gene>
    <name evidence="1" type="ORF">ABVT11_08770</name>
</gene>
<name>A0ABV2CPY1_9RHOO</name>
<dbReference type="EMBL" id="JBEWLZ010000004">
    <property type="protein sequence ID" value="MET1489918.1"/>
    <property type="molecule type" value="Genomic_DNA"/>
</dbReference>
<dbReference type="Proteomes" id="UP001548590">
    <property type="component" value="Unassembled WGS sequence"/>
</dbReference>
<protein>
    <submittedName>
        <fullName evidence="1">Uncharacterized protein</fullName>
    </submittedName>
</protein>